<dbReference type="SMART" id="SM00834">
    <property type="entry name" value="CxxC_CXXC_SSSS"/>
    <property type="match status" value="1"/>
</dbReference>
<sequence>MPMYDFACRTCGQPFEKKLRMSQSSDPQTCPEYGSGDTPQKTER</sequence>
<feature type="region of interest" description="Disordered" evidence="1">
    <location>
        <begin position="19"/>
        <end position="44"/>
    </location>
</feature>
<proteinExistence type="predicted"/>
<reference evidence="3" key="1">
    <citation type="submission" date="2018-06" db="EMBL/GenBank/DDBJ databases">
        <authorList>
            <person name="Zhirakovskaya E."/>
        </authorList>
    </citation>
    <scope>NUCLEOTIDE SEQUENCE</scope>
</reference>
<evidence type="ECO:0000313" key="3">
    <source>
        <dbReference type="EMBL" id="VAW31757.1"/>
    </source>
</evidence>
<evidence type="ECO:0000259" key="2">
    <source>
        <dbReference type="SMART" id="SM00834"/>
    </source>
</evidence>
<evidence type="ECO:0000256" key="1">
    <source>
        <dbReference type="SAM" id="MobiDB-lite"/>
    </source>
</evidence>
<name>A0A3B0V1P2_9ZZZZ</name>
<gene>
    <name evidence="3" type="ORF">MNBD_CHLOROFLEXI01-2995</name>
</gene>
<dbReference type="InterPro" id="IPR013429">
    <property type="entry name" value="Regulatory_FmdB_Zinc_ribbon"/>
</dbReference>
<protein>
    <recommendedName>
        <fullName evidence="2">Putative regulatory protein FmdB zinc ribbon domain-containing protein</fullName>
    </recommendedName>
</protein>
<dbReference type="EMBL" id="UOEU01000287">
    <property type="protein sequence ID" value="VAW31757.1"/>
    <property type="molecule type" value="Genomic_DNA"/>
</dbReference>
<accession>A0A3B0V1P2</accession>
<organism evidence="3">
    <name type="scientific">hydrothermal vent metagenome</name>
    <dbReference type="NCBI Taxonomy" id="652676"/>
    <lineage>
        <taxon>unclassified sequences</taxon>
        <taxon>metagenomes</taxon>
        <taxon>ecological metagenomes</taxon>
    </lineage>
</organism>
<dbReference type="Pfam" id="PF09723">
    <property type="entry name" value="Zn_ribbon_8"/>
    <property type="match status" value="1"/>
</dbReference>
<dbReference type="AlphaFoldDB" id="A0A3B0V1P2"/>
<dbReference type="NCBIfam" id="TIGR02605">
    <property type="entry name" value="CxxC_CxxC_SSSS"/>
    <property type="match status" value="1"/>
</dbReference>
<feature type="domain" description="Putative regulatory protein FmdB zinc ribbon" evidence="2">
    <location>
        <begin position="1"/>
        <end position="43"/>
    </location>
</feature>